<name>A0ABT1FU88_9BACT</name>
<keyword evidence="3" id="KW-1185">Reference proteome</keyword>
<dbReference type="Proteomes" id="UP001204772">
    <property type="component" value="Unassembled WGS sequence"/>
</dbReference>
<dbReference type="Pfam" id="PF13175">
    <property type="entry name" value="AAA_15"/>
    <property type="match status" value="1"/>
</dbReference>
<accession>A0ABT1FU88</accession>
<dbReference type="EMBL" id="JAMZEL010000012">
    <property type="protein sequence ID" value="MCP1385301.1"/>
    <property type="molecule type" value="Genomic_DNA"/>
</dbReference>
<gene>
    <name evidence="2" type="ORF">NCI00_22880</name>
</gene>
<reference evidence="2 3" key="1">
    <citation type="submission" date="2022-06" db="EMBL/GenBank/DDBJ databases">
        <title>Runella sp. S5 genome sequencing.</title>
        <authorList>
            <person name="Park S."/>
        </authorList>
    </citation>
    <scope>NUCLEOTIDE SEQUENCE [LARGE SCALE GENOMIC DNA]</scope>
    <source>
        <strain evidence="2 3">S5</strain>
    </source>
</reference>
<dbReference type="InterPro" id="IPR051396">
    <property type="entry name" value="Bact_Antivir_Def_Nuclease"/>
</dbReference>
<feature type="domain" description="Endonuclease GajA/Old nuclease/RecF-like AAA" evidence="1">
    <location>
        <begin position="5"/>
        <end position="212"/>
    </location>
</feature>
<proteinExistence type="predicted"/>
<sequence length="344" mass="40391">MDNFIKNLEIKNFKSIKHLSLDCKRVNVFIGKPNVGKSNILEALGLFSSVFVEDNLNELVRMKKTDDLFFDSFFSNTIEIRLDDRFLLTLSFERELNGVIIFKINISTYDHDIASIFLNREGIIKWSDSHLMEGLIKPHHDNNTVDIFTKYYRYNSYAPQDSSFKSYLSSPAGENLFEIVTNYPEIRSRIVTMLKEQNLEFVSLINERDFKLQKNIDGFVTQYPYSSIADTFQRFIFYLAAIESNSNSVLIFEEPEVHSFPPYVKELAERMILKDDNQYFVSTHSPYLLQTFIDSLDDTQLNVYLTYYKDYQTHVKALTPDELSDIQRFGYDVFFNLKKFEPND</sequence>
<dbReference type="RefSeq" id="WP_253531653.1">
    <property type="nucleotide sequence ID" value="NZ_JAMZEL010000012.1"/>
</dbReference>
<organism evidence="2 3">
    <name type="scientific">Runella salmonicolor</name>
    <dbReference type="NCBI Taxonomy" id="2950278"/>
    <lineage>
        <taxon>Bacteria</taxon>
        <taxon>Pseudomonadati</taxon>
        <taxon>Bacteroidota</taxon>
        <taxon>Cytophagia</taxon>
        <taxon>Cytophagales</taxon>
        <taxon>Spirosomataceae</taxon>
        <taxon>Runella</taxon>
    </lineage>
</organism>
<dbReference type="PANTHER" id="PTHR43581:SF4">
    <property type="entry name" value="ATP_GTP PHOSPHATASE"/>
    <property type="match status" value="1"/>
</dbReference>
<evidence type="ECO:0000313" key="3">
    <source>
        <dbReference type="Proteomes" id="UP001204772"/>
    </source>
</evidence>
<dbReference type="PANTHER" id="PTHR43581">
    <property type="entry name" value="ATP/GTP PHOSPHATASE"/>
    <property type="match status" value="1"/>
</dbReference>
<dbReference type="InterPro" id="IPR027417">
    <property type="entry name" value="P-loop_NTPase"/>
</dbReference>
<evidence type="ECO:0000259" key="1">
    <source>
        <dbReference type="Pfam" id="PF13175"/>
    </source>
</evidence>
<comment type="caution">
    <text evidence="2">The sequence shown here is derived from an EMBL/GenBank/DDBJ whole genome shotgun (WGS) entry which is preliminary data.</text>
</comment>
<dbReference type="Gene3D" id="3.40.50.300">
    <property type="entry name" value="P-loop containing nucleotide triphosphate hydrolases"/>
    <property type="match status" value="1"/>
</dbReference>
<dbReference type="SUPFAM" id="SSF52540">
    <property type="entry name" value="P-loop containing nucleoside triphosphate hydrolases"/>
    <property type="match status" value="1"/>
</dbReference>
<protein>
    <submittedName>
        <fullName evidence="2">AAA family ATPase</fullName>
    </submittedName>
</protein>
<dbReference type="InterPro" id="IPR041685">
    <property type="entry name" value="AAA_GajA/Old/RecF-like"/>
</dbReference>
<evidence type="ECO:0000313" key="2">
    <source>
        <dbReference type="EMBL" id="MCP1385301.1"/>
    </source>
</evidence>